<accession>A0AAJ8BT58</accession>
<dbReference type="RefSeq" id="XP_059601815.1">
    <property type="nucleotide sequence ID" value="XM_059750750.1"/>
</dbReference>
<dbReference type="VEuPathDB" id="FungiDB:An12g02580"/>
<dbReference type="KEGG" id="ang:An12g02580"/>
<protein>
    <submittedName>
        <fullName evidence="1">Uncharacterized protein</fullName>
    </submittedName>
</protein>
<reference evidence="1" key="2">
    <citation type="submission" date="2025-08" db="UniProtKB">
        <authorList>
            <consortium name="RefSeq"/>
        </authorList>
    </citation>
    <scope>IDENTIFICATION</scope>
</reference>
<sequence length="106" mass="11054">MPQKPIELLKEIAFANGANVVNRPTNFLLAIPSSYLPAAKKVSLAVAYGVVQMDAPHVAKAGKPVAWLTSKVRSSIVAKVVPSSCGSFGCRSSTTEAQGGTANRPM</sequence>
<dbReference type="AlphaFoldDB" id="A0AAJ8BT58"/>
<evidence type="ECO:0000313" key="1">
    <source>
        <dbReference type="RefSeq" id="XP_059601815.1"/>
    </source>
</evidence>
<reference evidence="1" key="1">
    <citation type="submission" date="2025-02" db="EMBL/GenBank/DDBJ databases">
        <authorList>
            <consortium name="NCBI Genome Project"/>
        </authorList>
    </citation>
    <scope>NUCLEOTIDE SEQUENCE</scope>
</reference>
<organism evidence="1">
    <name type="scientific">Aspergillus niger</name>
    <dbReference type="NCBI Taxonomy" id="5061"/>
    <lineage>
        <taxon>Eukaryota</taxon>
        <taxon>Fungi</taxon>
        <taxon>Dikarya</taxon>
        <taxon>Ascomycota</taxon>
        <taxon>Pezizomycotina</taxon>
        <taxon>Eurotiomycetes</taxon>
        <taxon>Eurotiomycetidae</taxon>
        <taxon>Eurotiales</taxon>
        <taxon>Aspergillaceae</taxon>
        <taxon>Aspergillus</taxon>
        <taxon>Aspergillus subgen. Circumdati</taxon>
    </lineage>
</organism>
<proteinExistence type="predicted"/>
<dbReference type="GeneID" id="84592501"/>
<name>A0AAJ8BT58_ASPNG</name>
<gene>
    <name evidence="1" type="ORF">An12g02580</name>
</gene>